<feature type="compositionally biased region" description="Low complexity" evidence="2">
    <location>
        <begin position="367"/>
        <end position="381"/>
    </location>
</feature>
<feature type="region of interest" description="Disordered" evidence="2">
    <location>
        <begin position="356"/>
        <end position="408"/>
    </location>
</feature>
<evidence type="ECO:0000256" key="1">
    <source>
        <dbReference type="ARBA" id="ARBA00020833"/>
    </source>
</evidence>
<comment type="caution">
    <text evidence="4">The sequence shown here is derived from an EMBL/GenBank/DDBJ whole genome shotgun (WGS) entry which is preliminary data.</text>
</comment>
<dbReference type="InterPro" id="IPR005818">
    <property type="entry name" value="Histone_H1/H5_H15"/>
</dbReference>
<dbReference type="EMBL" id="JABBWD010000062">
    <property type="protein sequence ID" value="KAG1770885.1"/>
    <property type="molecule type" value="Genomic_DNA"/>
</dbReference>
<dbReference type="SMART" id="SM00526">
    <property type="entry name" value="H15"/>
    <property type="match status" value="1"/>
</dbReference>
<protein>
    <recommendedName>
        <fullName evidence="1">Histone H1</fullName>
    </recommendedName>
</protein>
<feature type="compositionally biased region" description="Acidic residues" evidence="2">
    <location>
        <begin position="555"/>
        <end position="568"/>
    </location>
</feature>
<organism evidence="4 5">
    <name type="scientific">Suillus placidus</name>
    <dbReference type="NCBI Taxonomy" id="48579"/>
    <lineage>
        <taxon>Eukaryota</taxon>
        <taxon>Fungi</taxon>
        <taxon>Dikarya</taxon>
        <taxon>Basidiomycota</taxon>
        <taxon>Agaricomycotina</taxon>
        <taxon>Agaricomycetes</taxon>
        <taxon>Agaricomycetidae</taxon>
        <taxon>Boletales</taxon>
        <taxon>Suillineae</taxon>
        <taxon>Suillaceae</taxon>
        <taxon>Suillus</taxon>
    </lineage>
</organism>
<dbReference type="InterPro" id="IPR036390">
    <property type="entry name" value="WH_DNA-bd_sf"/>
</dbReference>
<evidence type="ECO:0000256" key="2">
    <source>
        <dbReference type="SAM" id="MobiDB-lite"/>
    </source>
</evidence>
<feature type="compositionally biased region" description="Polar residues" evidence="2">
    <location>
        <begin position="88"/>
        <end position="109"/>
    </location>
</feature>
<dbReference type="GO" id="GO:0000786">
    <property type="term" value="C:nucleosome"/>
    <property type="evidence" value="ECO:0007669"/>
    <property type="project" value="InterPro"/>
</dbReference>
<dbReference type="Proteomes" id="UP000714275">
    <property type="component" value="Unassembled WGS sequence"/>
</dbReference>
<evidence type="ECO:0000259" key="3">
    <source>
        <dbReference type="PROSITE" id="PS51504"/>
    </source>
</evidence>
<dbReference type="GO" id="GO:0006334">
    <property type="term" value="P:nucleosome assembly"/>
    <property type="evidence" value="ECO:0007669"/>
    <property type="project" value="InterPro"/>
</dbReference>
<gene>
    <name evidence="4" type="ORF">EV702DRAFT_1202212</name>
</gene>
<sequence>MQTASTPAPYPPTHPPIQNGYQPLTESEIYAIKRQYLGLLPPLQIIDICLTFEAHAPLHVKSTVWPYDIRAAIAAIQAQNAQISQHAPAQQLSPPVDSGDQSNSTSPPKDSSLDSGDKTASSSSEQPPVPSVTHGPASGSAAPHPSAAAHPHQPPQSLPHYPHQPYYHPSYPHAPYYPAPPQPHYNFPPPYPHYPHPPPAQYQSNPPPPPPPSHAPPLFTSAPHPSHPPEPLPSSNNVDDLPSYEEMIVEALIDFGDPEGCAPKALFSWMASHYPLQSNFRPSASQALQKAFKRGRLEKGNNGKYRLNVNWEGGSTSKRTTRRPQTHAQTTLSAHQGHAASSPFTHIPLVHDADAGTSSSQLHASAQGQPGHPYGFGYPGPSTSAANHRPQPAPSETQTTESQVREGSDAWEAAQNILKAINFGQLFQISNEDGAPIHADSATVAQAPPPVFAGSVEVSSTFDSQPVSTITSTSLPSRNTETLLRTELNSDERAALQAELALLAAQLAEFADVSEDELAQDLNPPRSIEEGCVTVATTKPHDSPDSAQPPADQMNIDDDDDDDDDMDMVEVHVPMASLTT</sequence>
<feature type="region of interest" description="Disordered" evidence="2">
    <location>
        <begin position="1"/>
        <end position="21"/>
    </location>
</feature>
<dbReference type="InterPro" id="IPR036388">
    <property type="entry name" value="WH-like_DNA-bd_sf"/>
</dbReference>
<feature type="region of interest" description="Disordered" evidence="2">
    <location>
        <begin position="300"/>
        <end position="340"/>
    </location>
</feature>
<dbReference type="OrthoDB" id="5863171at2759"/>
<feature type="compositionally biased region" description="Low complexity" evidence="2">
    <location>
        <begin position="136"/>
        <end position="151"/>
    </location>
</feature>
<feature type="region of interest" description="Disordered" evidence="2">
    <location>
        <begin position="535"/>
        <end position="580"/>
    </location>
</feature>
<evidence type="ECO:0000313" key="5">
    <source>
        <dbReference type="Proteomes" id="UP000714275"/>
    </source>
</evidence>
<keyword evidence="5" id="KW-1185">Reference proteome</keyword>
<feature type="compositionally biased region" description="Pro residues" evidence="2">
    <location>
        <begin position="188"/>
        <end position="215"/>
    </location>
</feature>
<feature type="compositionally biased region" description="Polar residues" evidence="2">
    <location>
        <begin position="356"/>
        <end position="366"/>
    </location>
</feature>
<dbReference type="Gene3D" id="1.10.10.10">
    <property type="entry name" value="Winged helix-like DNA-binding domain superfamily/Winged helix DNA-binding domain"/>
    <property type="match status" value="1"/>
</dbReference>
<feature type="region of interest" description="Disordered" evidence="2">
    <location>
        <begin position="188"/>
        <end position="240"/>
    </location>
</feature>
<reference evidence="4" key="1">
    <citation type="journal article" date="2020" name="New Phytol.">
        <title>Comparative genomics reveals dynamic genome evolution in host specialist ectomycorrhizal fungi.</title>
        <authorList>
            <person name="Lofgren L.A."/>
            <person name="Nguyen N.H."/>
            <person name="Vilgalys R."/>
            <person name="Ruytinx J."/>
            <person name="Liao H.L."/>
            <person name="Branco S."/>
            <person name="Kuo A."/>
            <person name="LaButti K."/>
            <person name="Lipzen A."/>
            <person name="Andreopoulos W."/>
            <person name="Pangilinan J."/>
            <person name="Riley R."/>
            <person name="Hundley H."/>
            <person name="Na H."/>
            <person name="Barry K."/>
            <person name="Grigoriev I.V."/>
            <person name="Stajich J.E."/>
            <person name="Kennedy P.G."/>
        </authorList>
    </citation>
    <scope>NUCLEOTIDE SEQUENCE</scope>
    <source>
        <strain evidence="4">DOB743</strain>
    </source>
</reference>
<proteinExistence type="predicted"/>
<dbReference type="PROSITE" id="PS51504">
    <property type="entry name" value="H15"/>
    <property type="match status" value="1"/>
</dbReference>
<name>A0A9P6ZL95_9AGAM</name>
<feature type="domain" description="H15" evidence="3">
    <location>
        <begin position="240"/>
        <end position="309"/>
    </location>
</feature>
<feature type="region of interest" description="Disordered" evidence="2">
    <location>
        <begin position="84"/>
        <end position="165"/>
    </location>
</feature>
<dbReference type="Pfam" id="PF00538">
    <property type="entry name" value="Linker_histone"/>
    <property type="match status" value="1"/>
</dbReference>
<evidence type="ECO:0000313" key="4">
    <source>
        <dbReference type="EMBL" id="KAG1770885.1"/>
    </source>
</evidence>
<dbReference type="AlphaFoldDB" id="A0A9P6ZL95"/>
<dbReference type="SUPFAM" id="SSF46785">
    <property type="entry name" value="Winged helix' DNA-binding domain"/>
    <property type="match status" value="1"/>
</dbReference>
<accession>A0A9P6ZL95</accession>
<dbReference type="GO" id="GO:0003677">
    <property type="term" value="F:DNA binding"/>
    <property type="evidence" value="ECO:0007669"/>
    <property type="project" value="InterPro"/>
</dbReference>